<dbReference type="AlphaFoldDB" id="A0A9D9HGW4"/>
<dbReference type="Pfam" id="PF07228">
    <property type="entry name" value="SpoIIE"/>
    <property type="match status" value="1"/>
</dbReference>
<keyword evidence="1" id="KW-0378">Hydrolase</keyword>
<name>A0A9D9HGW4_9SPIR</name>
<evidence type="ECO:0000256" key="2">
    <source>
        <dbReference type="SAM" id="Phobius"/>
    </source>
</evidence>
<accession>A0A9D9HGW4</accession>
<evidence type="ECO:0000313" key="5">
    <source>
        <dbReference type="Proteomes" id="UP000823616"/>
    </source>
</evidence>
<comment type="caution">
    <text evidence="4">The sequence shown here is derived from an EMBL/GenBank/DDBJ whole genome shotgun (WGS) entry which is preliminary data.</text>
</comment>
<gene>
    <name evidence="4" type="ORF">IAA96_07805</name>
</gene>
<feature type="transmembrane region" description="Helical" evidence="2">
    <location>
        <begin position="12"/>
        <end position="30"/>
    </location>
</feature>
<keyword evidence="2" id="KW-1133">Transmembrane helix</keyword>
<evidence type="ECO:0000313" key="4">
    <source>
        <dbReference type="EMBL" id="MBO8450991.1"/>
    </source>
</evidence>
<dbReference type="SMART" id="SM00331">
    <property type="entry name" value="PP2C_SIG"/>
    <property type="match status" value="1"/>
</dbReference>
<dbReference type="SUPFAM" id="SSF81606">
    <property type="entry name" value="PP2C-like"/>
    <property type="match status" value="1"/>
</dbReference>
<reference evidence="4" key="2">
    <citation type="journal article" date="2021" name="PeerJ">
        <title>Extensive microbial diversity within the chicken gut microbiome revealed by metagenomics and culture.</title>
        <authorList>
            <person name="Gilroy R."/>
            <person name="Ravi A."/>
            <person name="Getino M."/>
            <person name="Pursley I."/>
            <person name="Horton D.L."/>
            <person name="Alikhan N.F."/>
            <person name="Baker D."/>
            <person name="Gharbi K."/>
            <person name="Hall N."/>
            <person name="Watson M."/>
            <person name="Adriaenssens E.M."/>
            <person name="Foster-Nyarko E."/>
            <person name="Jarju S."/>
            <person name="Secka A."/>
            <person name="Antonio M."/>
            <person name="Oren A."/>
            <person name="Chaudhuri R.R."/>
            <person name="La Ragione R."/>
            <person name="Hildebrand F."/>
            <person name="Pallen M.J."/>
        </authorList>
    </citation>
    <scope>NUCLEOTIDE SEQUENCE</scope>
    <source>
        <strain evidence="4">B3-4054</strain>
    </source>
</reference>
<evidence type="ECO:0000256" key="1">
    <source>
        <dbReference type="ARBA" id="ARBA00022801"/>
    </source>
</evidence>
<dbReference type="PANTHER" id="PTHR43156:SF2">
    <property type="entry name" value="STAGE II SPORULATION PROTEIN E"/>
    <property type="match status" value="1"/>
</dbReference>
<sequence length="467" mass="52574">MIRFQKRLTRLLIDALIGLCFSFFLVILLPEFSGPGVFVSAAIVFFVSSIVAMLLVREVWRRLEIRTFRVKHTRLLVDFVTRLRFCYTLDDLIEAIHDVLENRADCSVLYVNSENNYVIYNSPMEIAASPETLRTLAQRFDKNWSDGWFLMDEQLGLSSEFAKGRGFFLVSGNLRFYVFCRYMVVFEEEIFGRILEEFNAFLKRSHTISDLTSIAELSKEWSMLAETQVSFLPREGQELPGVDTAAYFRPLVNVSGDFYDIIPLDEHRTFFLLGDVSGKGLASALVMGVVMNTVKITGNKEDLPGVIRSIHAAIKAMHLQDKYAVIFIGILDTQKQTVRYVNASMADPLILSRGRSGTYEIRSLESTCSLVGIIDLDEVEEKEEPIHPGDLLFMASDGVSEAKDAAGVELGDTELYLNTLKNSAHKSARHFVNDISDLVLEYCGAANGTGKLRDDVTMLVAKVEERA</sequence>
<feature type="transmembrane region" description="Helical" evidence="2">
    <location>
        <begin position="36"/>
        <end position="56"/>
    </location>
</feature>
<dbReference type="GO" id="GO:0016791">
    <property type="term" value="F:phosphatase activity"/>
    <property type="evidence" value="ECO:0007669"/>
    <property type="project" value="TreeGrafter"/>
</dbReference>
<dbReference type="InterPro" id="IPR036457">
    <property type="entry name" value="PPM-type-like_dom_sf"/>
</dbReference>
<dbReference type="Proteomes" id="UP000823616">
    <property type="component" value="Unassembled WGS sequence"/>
</dbReference>
<organism evidence="4 5">
    <name type="scientific">Candidatus Avitreponema avistercoris</name>
    <dbReference type="NCBI Taxonomy" id="2840705"/>
    <lineage>
        <taxon>Bacteria</taxon>
        <taxon>Pseudomonadati</taxon>
        <taxon>Spirochaetota</taxon>
        <taxon>Spirochaetia</taxon>
        <taxon>Spirochaetales</taxon>
        <taxon>Candidatus Avitreponema</taxon>
    </lineage>
</organism>
<dbReference type="InterPro" id="IPR001932">
    <property type="entry name" value="PPM-type_phosphatase-like_dom"/>
</dbReference>
<dbReference type="PANTHER" id="PTHR43156">
    <property type="entry name" value="STAGE II SPORULATION PROTEIN E-RELATED"/>
    <property type="match status" value="1"/>
</dbReference>
<dbReference type="InterPro" id="IPR052016">
    <property type="entry name" value="Bact_Sigma-Reg"/>
</dbReference>
<feature type="domain" description="PPM-type phosphatase" evidence="3">
    <location>
        <begin position="239"/>
        <end position="463"/>
    </location>
</feature>
<reference evidence="4" key="1">
    <citation type="submission" date="2020-10" db="EMBL/GenBank/DDBJ databases">
        <authorList>
            <person name="Gilroy R."/>
        </authorList>
    </citation>
    <scope>NUCLEOTIDE SEQUENCE</scope>
    <source>
        <strain evidence="4">B3-4054</strain>
    </source>
</reference>
<dbReference type="EMBL" id="JADIMS010000145">
    <property type="protein sequence ID" value="MBO8450991.1"/>
    <property type="molecule type" value="Genomic_DNA"/>
</dbReference>
<protein>
    <submittedName>
        <fullName evidence="4">Serine/threonine-protein phosphatase</fullName>
    </submittedName>
</protein>
<keyword evidence="2" id="KW-0472">Membrane</keyword>
<evidence type="ECO:0000259" key="3">
    <source>
        <dbReference type="SMART" id="SM00331"/>
    </source>
</evidence>
<dbReference type="Gene3D" id="3.60.40.10">
    <property type="entry name" value="PPM-type phosphatase domain"/>
    <property type="match status" value="1"/>
</dbReference>
<proteinExistence type="predicted"/>
<keyword evidence="2" id="KW-0812">Transmembrane</keyword>